<reference evidence="1" key="1">
    <citation type="journal article" date="2014" name="Int. J. Syst. Evol. Microbiol.">
        <title>Complete genome sequence of Corynebacterium casei LMG S-19264T (=DSM 44701T), isolated from a smear-ripened cheese.</title>
        <authorList>
            <consortium name="US DOE Joint Genome Institute (JGI-PGF)"/>
            <person name="Walter F."/>
            <person name="Albersmeier A."/>
            <person name="Kalinowski J."/>
            <person name="Ruckert C."/>
        </authorList>
    </citation>
    <scope>NUCLEOTIDE SEQUENCE</scope>
    <source>
        <strain evidence="1">JCM 13583</strain>
    </source>
</reference>
<name>A0AA37BSN1_9ARCH</name>
<sequence length="203" mass="23861">MPVYIPREFAVRERERIVGFMQKYPFAQLLTPVDGDIEMTLVPVVTVPGEQIEAYFHLSVFNEHWKKAQGRRSYLVFFGPHHYISARWYGDRRSVPTWNYAVVKAAGSAQVTDEEKKAWILRRLSEVFDAEWASWHMEREDYYRTMMREIVGMRFLVESLEAKFKMSQNRPLPDRLSAIEHLRGLPDGRETAEFMEGLLGNVE</sequence>
<keyword evidence="2" id="KW-1185">Reference proteome</keyword>
<gene>
    <name evidence="1" type="primary">paiB</name>
    <name evidence="1" type="ORF">GCM10007108_12380</name>
</gene>
<protein>
    <submittedName>
        <fullName evidence="1">Protease synthase and sporulation protein PAI 2</fullName>
    </submittedName>
</protein>
<accession>A0AA37BSN1</accession>
<dbReference type="PANTHER" id="PTHR35802:SF1">
    <property type="entry name" value="PROTEASE SYNTHASE AND SPORULATION PROTEIN PAI 2"/>
    <property type="match status" value="1"/>
</dbReference>
<comment type="caution">
    <text evidence="1">The sequence shown here is derived from an EMBL/GenBank/DDBJ whole genome shotgun (WGS) entry which is preliminary data.</text>
</comment>
<evidence type="ECO:0000313" key="1">
    <source>
        <dbReference type="EMBL" id="GGM75963.1"/>
    </source>
</evidence>
<dbReference type="SUPFAM" id="SSF50475">
    <property type="entry name" value="FMN-binding split barrel"/>
    <property type="match status" value="1"/>
</dbReference>
<dbReference type="Gene3D" id="2.30.110.10">
    <property type="entry name" value="Electron Transport, Fmn-binding Protein, Chain A"/>
    <property type="match status" value="1"/>
</dbReference>
<dbReference type="PANTHER" id="PTHR35802">
    <property type="entry name" value="PROTEASE SYNTHASE AND SPORULATION PROTEIN PAI 2"/>
    <property type="match status" value="1"/>
</dbReference>
<dbReference type="InterPro" id="IPR007396">
    <property type="entry name" value="TR_PAI2-type"/>
</dbReference>
<dbReference type="AlphaFoldDB" id="A0AA37BSN1"/>
<keyword evidence="1" id="KW-0645">Protease</keyword>
<dbReference type="GO" id="GO:0008233">
    <property type="term" value="F:peptidase activity"/>
    <property type="evidence" value="ECO:0007669"/>
    <property type="project" value="UniProtKB-KW"/>
</dbReference>
<dbReference type="Proteomes" id="UP000632195">
    <property type="component" value="Unassembled WGS sequence"/>
</dbReference>
<organism evidence="1 2">
    <name type="scientific">Thermogymnomonas acidicola</name>
    <dbReference type="NCBI Taxonomy" id="399579"/>
    <lineage>
        <taxon>Archaea</taxon>
        <taxon>Methanobacteriati</taxon>
        <taxon>Thermoplasmatota</taxon>
        <taxon>Thermoplasmata</taxon>
        <taxon>Thermoplasmatales</taxon>
        <taxon>Thermogymnomonas</taxon>
    </lineage>
</organism>
<dbReference type="PIRSF" id="PIRSF010372">
    <property type="entry name" value="PaiB"/>
    <property type="match status" value="1"/>
</dbReference>
<dbReference type="InterPro" id="IPR012349">
    <property type="entry name" value="Split_barrel_FMN-bd"/>
</dbReference>
<evidence type="ECO:0000313" key="2">
    <source>
        <dbReference type="Proteomes" id="UP000632195"/>
    </source>
</evidence>
<keyword evidence="1" id="KW-0378">Hydrolase</keyword>
<reference evidence="1" key="2">
    <citation type="submission" date="2022-09" db="EMBL/GenBank/DDBJ databases">
        <authorList>
            <person name="Sun Q."/>
            <person name="Ohkuma M."/>
        </authorList>
    </citation>
    <scope>NUCLEOTIDE SEQUENCE</scope>
    <source>
        <strain evidence="1">JCM 13583</strain>
    </source>
</reference>
<dbReference type="GO" id="GO:0006508">
    <property type="term" value="P:proteolysis"/>
    <property type="evidence" value="ECO:0007669"/>
    <property type="project" value="UniProtKB-KW"/>
</dbReference>
<proteinExistence type="predicted"/>
<dbReference type="Pfam" id="PF04299">
    <property type="entry name" value="FMN_bind_2"/>
    <property type="match status" value="1"/>
</dbReference>
<dbReference type="EMBL" id="BMNY01000002">
    <property type="protein sequence ID" value="GGM75963.1"/>
    <property type="molecule type" value="Genomic_DNA"/>
</dbReference>